<evidence type="ECO:0000313" key="8">
    <source>
        <dbReference type="EMBL" id="ETN67523.1"/>
    </source>
</evidence>
<evidence type="ECO:0000256" key="3">
    <source>
        <dbReference type="ARBA" id="ARBA00022989"/>
    </source>
</evidence>
<dbReference type="VEuPathDB" id="VectorBase:ADAR2_002628"/>
<protein>
    <submittedName>
        <fullName evidence="8">C-4 methylsterol oxidase</fullName>
    </submittedName>
</protein>
<keyword evidence="10" id="KW-1185">Reference proteome</keyword>
<keyword evidence="3 6" id="KW-1133">Transmembrane helix</keyword>
<feature type="transmembrane region" description="Helical" evidence="6">
    <location>
        <begin position="223"/>
        <end position="241"/>
    </location>
</feature>
<dbReference type="HOGENOM" id="CLU_047036_1_2_1"/>
<feature type="transmembrane region" description="Helical" evidence="6">
    <location>
        <begin position="130"/>
        <end position="153"/>
    </location>
</feature>
<accession>W5JVS0</accession>
<dbReference type="Pfam" id="PF04116">
    <property type="entry name" value="FA_hydroxylase"/>
    <property type="match status" value="1"/>
</dbReference>
<dbReference type="EnsemblMetazoa" id="ADAC000666-RA">
    <property type="protein sequence ID" value="ADAC000666-PA"/>
    <property type="gene ID" value="ADAC000666"/>
</dbReference>
<evidence type="ECO:0000256" key="6">
    <source>
        <dbReference type="SAM" id="Phobius"/>
    </source>
</evidence>
<evidence type="ECO:0000259" key="7">
    <source>
        <dbReference type="Pfam" id="PF04116"/>
    </source>
</evidence>
<sequence length="380" mass="42557">MFGFATESGQSGGKAQDAKSEPAIREEGDGGVAVAVAVDKDGATGMRAFWDFGRNGASPPQKGAPMPVRSSFVISPARCKRAGAAAAAAGATATRRVMDTINSSWTAAGSLVQARWNALLDVIGDEPEFLYVWALTVYVHSVFWLVGGLFVLMDLTNKPACLRRYKTQPGRNEPIGWPELAGVARTILLNQTVVGIPLTYVGYHATIKGMVPDPRVLPSPLEILRHLVVCVFFAEIGFYYVHRLLHLGPLYRYVHKKHHEWSAPFAWTAMYCHPLEHVLSNMIPPMIGIQLMRAHILTAAIWFPLVIFNTIRDHCGYHLPFFPSPEYHDYHHAKFTECFGTFGYLDWLHGTDTRFRQSKQHQRHRTLWTLKSARELYPDS</sequence>
<reference evidence="8" key="3">
    <citation type="journal article" date="2013" name="Nucleic Acids Res.">
        <title>The genome of Anopheles darlingi, the main neotropical malaria vector.</title>
        <authorList>
            <person name="Marinotti O."/>
            <person name="Cerqueira G.C."/>
            <person name="de Almeida L.G."/>
            <person name="Ferro M.I."/>
            <person name="Loreto E.L."/>
            <person name="Zaha A."/>
            <person name="Teixeira S.M."/>
            <person name="Wespiser A.R."/>
            <person name="Almeida E Silva A."/>
            <person name="Schlindwein A.D."/>
            <person name="Pacheco A.C."/>
            <person name="Silva A.L."/>
            <person name="Graveley B.R."/>
            <person name="Walenz B.P."/>
            <person name="Lima Bde A."/>
            <person name="Ribeiro C.A."/>
            <person name="Nunes-Silva C.G."/>
            <person name="de Carvalho C.R."/>
            <person name="Soares C.M."/>
            <person name="de Menezes C.B."/>
            <person name="Matiolli C."/>
            <person name="Caffrey D."/>
            <person name="Araujo D.A."/>
            <person name="de Oliveira D.M."/>
            <person name="Golenbock D."/>
            <person name="Grisard E.C."/>
            <person name="Fantinatti-Garboggini F."/>
            <person name="de Carvalho F.M."/>
            <person name="Barcellos F.G."/>
            <person name="Prosdocimi F."/>
            <person name="May G."/>
            <person name="Azevedo Junior G.M."/>
            <person name="Guimaraes G.M."/>
            <person name="Goldman G.H."/>
            <person name="Padilha I.Q."/>
            <person name="Batista Jda S."/>
            <person name="Ferro J.A."/>
            <person name="Ribeiro J.M."/>
            <person name="Fietto J.L."/>
            <person name="Dabbas K.M."/>
            <person name="Cerdeira L."/>
            <person name="Agnez-Lima L.F."/>
            <person name="Brocchi M."/>
            <person name="de Carvalho M.O."/>
            <person name="Teixeira Mde M."/>
            <person name="Diniz Maia Mde M."/>
            <person name="Goldman M.H."/>
            <person name="Cruz Schneider M.P."/>
            <person name="Felipe M.S."/>
            <person name="Hungria M."/>
            <person name="Nicolas M.F."/>
            <person name="Pereira M."/>
            <person name="Montes M.A."/>
            <person name="Cantao M.E."/>
            <person name="Vincentz M."/>
            <person name="Rafael M.S."/>
            <person name="Silverman N."/>
            <person name="Stoco P.H."/>
            <person name="Souza R.C."/>
            <person name="Vicentini R."/>
            <person name="Gazzinelli R.T."/>
            <person name="Neves Rde O."/>
            <person name="Silva R."/>
            <person name="Astolfi-Filho S."/>
            <person name="Maciel T.E."/>
            <person name="Urmenyi T.P."/>
            <person name="Tadei W.P."/>
            <person name="Camargo E.P."/>
            <person name="de Vasconcelos A.T."/>
        </authorList>
    </citation>
    <scope>NUCLEOTIDE SEQUENCE</scope>
</reference>
<evidence type="ECO:0000313" key="10">
    <source>
        <dbReference type="Proteomes" id="UP000000673"/>
    </source>
</evidence>
<dbReference type="STRING" id="43151.W5JVS0"/>
<reference evidence="9" key="4">
    <citation type="submission" date="2015-06" db="UniProtKB">
        <authorList>
            <consortium name="EnsemblMetazoa"/>
        </authorList>
    </citation>
    <scope>IDENTIFICATION</scope>
</reference>
<keyword evidence="2 6" id="KW-0812">Transmembrane</keyword>
<dbReference type="GO" id="GO:0008610">
    <property type="term" value="P:lipid biosynthetic process"/>
    <property type="evidence" value="ECO:0007669"/>
    <property type="project" value="InterPro"/>
</dbReference>
<dbReference type="GO" id="GO:0016491">
    <property type="term" value="F:oxidoreductase activity"/>
    <property type="evidence" value="ECO:0007669"/>
    <property type="project" value="InterPro"/>
</dbReference>
<dbReference type="GO" id="GO:0016020">
    <property type="term" value="C:membrane"/>
    <property type="evidence" value="ECO:0007669"/>
    <property type="project" value="UniProtKB-SubCell"/>
</dbReference>
<keyword evidence="4 6" id="KW-0472">Membrane</keyword>
<reference evidence="8 10" key="1">
    <citation type="journal article" date="2010" name="BMC Genomics">
        <title>Combination of measures distinguishes pre-miRNAs from other stem-loops in the genome of the newly sequenced Anopheles darlingi.</title>
        <authorList>
            <person name="Mendes N.D."/>
            <person name="Freitas A.T."/>
            <person name="Vasconcelos A.T."/>
            <person name="Sagot M.F."/>
        </authorList>
    </citation>
    <scope>NUCLEOTIDE SEQUENCE</scope>
</reference>
<evidence type="ECO:0000256" key="2">
    <source>
        <dbReference type="ARBA" id="ARBA00022692"/>
    </source>
</evidence>
<dbReference type="eggNOG" id="KOG0873">
    <property type="taxonomic scope" value="Eukaryota"/>
</dbReference>
<dbReference type="AlphaFoldDB" id="W5JVS0"/>
<dbReference type="InterPro" id="IPR050307">
    <property type="entry name" value="Sterol_Desaturase_Related"/>
</dbReference>
<dbReference type="VEuPathDB" id="VectorBase:ADAC000666"/>
<dbReference type="GO" id="GO:0005506">
    <property type="term" value="F:iron ion binding"/>
    <property type="evidence" value="ECO:0007669"/>
    <property type="project" value="InterPro"/>
</dbReference>
<dbReference type="EMBL" id="ADMH02000167">
    <property type="protein sequence ID" value="ETN67523.1"/>
    <property type="molecule type" value="Genomic_DNA"/>
</dbReference>
<dbReference type="PANTHER" id="PTHR11863">
    <property type="entry name" value="STEROL DESATURASE"/>
    <property type="match status" value="1"/>
</dbReference>
<feature type="transmembrane region" description="Helical" evidence="6">
    <location>
        <begin position="291"/>
        <end position="311"/>
    </location>
</feature>
<dbReference type="Proteomes" id="UP000000673">
    <property type="component" value="Unassembled WGS sequence"/>
</dbReference>
<gene>
    <name evidence="8" type="ORF">AND_000666</name>
</gene>
<proteinExistence type="predicted"/>
<feature type="compositionally biased region" description="Basic and acidic residues" evidence="5">
    <location>
        <begin position="16"/>
        <end position="28"/>
    </location>
</feature>
<dbReference type="OMA" id="DMHHELF"/>
<comment type="subcellular location">
    <subcellularLocation>
        <location evidence="1">Membrane</location>
    </subcellularLocation>
</comment>
<evidence type="ECO:0000256" key="1">
    <source>
        <dbReference type="ARBA" id="ARBA00004370"/>
    </source>
</evidence>
<name>W5JVS0_ANODA</name>
<evidence type="ECO:0000313" key="9">
    <source>
        <dbReference type="EnsemblMetazoa" id="ADAC000666-PA"/>
    </source>
</evidence>
<feature type="region of interest" description="Disordered" evidence="5">
    <location>
        <begin position="1"/>
        <end position="31"/>
    </location>
</feature>
<organism evidence="8">
    <name type="scientific">Anopheles darlingi</name>
    <name type="common">Mosquito</name>
    <dbReference type="NCBI Taxonomy" id="43151"/>
    <lineage>
        <taxon>Eukaryota</taxon>
        <taxon>Metazoa</taxon>
        <taxon>Ecdysozoa</taxon>
        <taxon>Arthropoda</taxon>
        <taxon>Hexapoda</taxon>
        <taxon>Insecta</taxon>
        <taxon>Pterygota</taxon>
        <taxon>Neoptera</taxon>
        <taxon>Endopterygota</taxon>
        <taxon>Diptera</taxon>
        <taxon>Nematocera</taxon>
        <taxon>Culicoidea</taxon>
        <taxon>Culicidae</taxon>
        <taxon>Anophelinae</taxon>
        <taxon>Anopheles</taxon>
    </lineage>
</organism>
<evidence type="ECO:0000256" key="4">
    <source>
        <dbReference type="ARBA" id="ARBA00023136"/>
    </source>
</evidence>
<dbReference type="InterPro" id="IPR006694">
    <property type="entry name" value="Fatty_acid_hydroxylase"/>
</dbReference>
<reference evidence="8" key="2">
    <citation type="submission" date="2010-05" db="EMBL/GenBank/DDBJ databases">
        <authorList>
            <person name="Almeida L.G."/>
            <person name="Nicolas M.F."/>
            <person name="Souza R.C."/>
            <person name="Vasconcelos A.T.R."/>
        </authorList>
    </citation>
    <scope>NUCLEOTIDE SEQUENCE</scope>
</reference>
<feature type="domain" description="Fatty acid hydroxylase" evidence="7">
    <location>
        <begin position="228"/>
        <end position="351"/>
    </location>
</feature>
<evidence type="ECO:0000256" key="5">
    <source>
        <dbReference type="SAM" id="MobiDB-lite"/>
    </source>
</evidence>